<keyword evidence="2" id="KW-1133">Transmembrane helix</keyword>
<sequence length="63" mass="6871">MSYVIYISFPAILLLLIVAIAFYLIGKRIGRREGLSQLHYGPPLASLPAPAPPQNAVEKPPEV</sequence>
<dbReference type="Proteomes" id="UP000489600">
    <property type="component" value="Unassembled WGS sequence"/>
</dbReference>
<reference evidence="3" key="1">
    <citation type="submission" date="2019-07" db="EMBL/GenBank/DDBJ databases">
        <authorList>
            <person name="Dittberner H."/>
        </authorList>
    </citation>
    <scope>NUCLEOTIDE SEQUENCE [LARGE SCALE GENOMIC DNA]</scope>
</reference>
<feature type="region of interest" description="Disordered" evidence="1">
    <location>
        <begin position="44"/>
        <end position="63"/>
    </location>
</feature>
<keyword evidence="2" id="KW-0472">Membrane</keyword>
<gene>
    <name evidence="3" type="ORF">ANE_LOCUS23485</name>
</gene>
<organism evidence="3 4">
    <name type="scientific">Arabis nemorensis</name>
    <dbReference type="NCBI Taxonomy" id="586526"/>
    <lineage>
        <taxon>Eukaryota</taxon>
        <taxon>Viridiplantae</taxon>
        <taxon>Streptophyta</taxon>
        <taxon>Embryophyta</taxon>
        <taxon>Tracheophyta</taxon>
        <taxon>Spermatophyta</taxon>
        <taxon>Magnoliopsida</taxon>
        <taxon>eudicotyledons</taxon>
        <taxon>Gunneridae</taxon>
        <taxon>Pentapetalae</taxon>
        <taxon>rosids</taxon>
        <taxon>malvids</taxon>
        <taxon>Brassicales</taxon>
        <taxon>Brassicaceae</taxon>
        <taxon>Arabideae</taxon>
        <taxon>Arabis</taxon>
    </lineage>
</organism>
<evidence type="ECO:0000256" key="2">
    <source>
        <dbReference type="SAM" id="Phobius"/>
    </source>
</evidence>
<proteinExistence type="predicted"/>
<comment type="caution">
    <text evidence="3">The sequence shown here is derived from an EMBL/GenBank/DDBJ whole genome shotgun (WGS) entry which is preliminary data.</text>
</comment>
<evidence type="ECO:0000313" key="4">
    <source>
        <dbReference type="Proteomes" id="UP000489600"/>
    </source>
</evidence>
<accession>A0A565CHR5</accession>
<dbReference type="EMBL" id="CABITT030000008">
    <property type="protein sequence ID" value="VVB13041.1"/>
    <property type="molecule type" value="Genomic_DNA"/>
</dbReference>
<name>A0A565CHR5_9BRAS</name>
<evidence type="ECO:0000313" key="3">
    <source>
        <dbReference type="EMBL" id="VVB13041.1"/>
    </source>
</evidence>
<dbReference type="AlphaFoldDB" id="A0A565CHR5"/>
<evidence type="ECO:0000256" key="1">
    <source>
        <dbReference type="SAM" id="MobiDB-lite"/>
    </source>
</evidence>
<protein>
    <submittedName>
        <fullName evidence="3">Uncharacterized protein</fullName>
    </submittedName>
</protein>
<feature type="transmembrane region" description="Helical" evidence="2">
    <location>
        <begin position="6"/>
        <end position="25"/>
    </location>
</feature>
<keyword evidence="2" id="KW-0812">Transmembrane</keyword>
<keyword evidence="4" id="KW-1185">Reference proteome</keyword>